<gene>
    <name evidence="2" type="ORF">FK85_28375</name>
</gene>
<name>A0A0F8BH09_9EURY</name>
<comment type="caution">
    <text evidence="2">The sequence shown here is derived from an EMBL/GenBank/DDBJ whole genome shotgun (WGS) entry which is preliminary data.</text>
</comment>
<dbReference type="EMBL" id="JNFH02000048">
    <property type="protein sequence ID" value="KKF39468.1"/>
    <property type="molecule type" value="Genomic_DNA"/>
</dbReference>
<evidence type="ECO:0000313" key="3">
    <source>
        <dbReference type="Proteomes" id="UP000053331"/>
    </source>
</evidence>
<organism evidence="2 3">
    <name type="scientific">Halorubrum saccharovorum</name>
    <dbReference type="NCBI Taxonomy" id="2248"/>
    <lineage>
        <taxon>Archaea</taxon>
        <taxon>Methanobacteriati</taxon>
        <taxon>Methanobacteriota</taxon>
        <taxon>Stenosarchaea group</taxon>
        <taxon>Halobacteria</taxon>
        <taxon>Halobacteriales</taxon>
        <taxon>Haloferacaceae</taxon>
        <taxon>Halorubrum</taxon>
    </lineage>
</organism>
<evidence type="ECO:0000259" key="1">
    <source>
        <dbReference type="Pfam" id="PF23439"/>
    </source>
</evidence>
<accession>A0A0F8BH09</accession>
<dbReference type="RefSeq" id="WP_050025583.1">
    <property type="nucleotide sequence ID" value="NZ_JNFH02000048.1"/>
</dbReference>
<sequence length="153" mass="16667">MGIDVDDSGDRTGEVTLVLSLGAARRLADPQAAVADAREWSRYVGVVANDAEAVERFVREAGVENDYALRNWDKWGTLGDIHEQSDAPRAAFVGTSAANRRVAIHVGFEYVPIDEAAEKAGWELSEPERASRESGGGSGLVDRLWRTVRERLG</sequence>
<proteinExistence type="predicted"/>
<feature type="domain" description="DUF7124" evidence="1">
    <location>
        <begin position="15"/>
        <end position="124"/>
    </location>
</feature>
<dbReference type="Pfam" id="PF23439">
    <property type="entry name" value="DUF7124"/>
    <property type="match status" value="1"/>
</dbReference>
<reference evidence="2 3" key="1">
    <citation type="journal article" date="2015" name="Genome Announc.">
        <title>Draft genome sequence of a Halorubrum H3 strain isolated from the burlinskoye salt lake (Altai Krai, Russia).</title>
        <authorList>
            <person name="Rozanov A.S."/>
            <person name="Bryanskaya A.V."/>
            <person name="Malup T.K."/>
            <person name="Kotenko A.V."/>
            <person name="Peltek S.E."/>
        </authorList>
    </citation>
    <scope>NUCLEOTIDE SEQUENCE [LARGE SCALE GENOMIC DNA]</scope>
    <source>
        <strain evidence="2 3">H3</strain>
    </source>
</reference>
<dbReference type="InterPro" id="IPR055548">
    <property type="entry name" value="DUF7124"/>
</dbReference>
<evidence type="ECO:0000313" key="2">
    <source>
        <dbReference type="EMBL" id="KKF39468.1"/>
    </source>
</evidence>
<protein>
    <recommendedName>
        <fullName evidence="1">DUF7124 domain-containing protein</fullName>
    </recommendedName>
</protein>
<dbReference type="AlphaFoldDB" id="A0A0F8BH09"/>
<keyword evidence="3" id="KW-1185">Reference proteome</keyword>
<dbReference type="OrthoDB" id="221805at2157"/>
<dbReference type="Proteomes" id="UP000053331">
    <property type="component" value="Unassembled WGS sequence"/>
</dbReference>